<dbReference type="AlphaFoldDB" id="A0A0C9Z3Y2"/>
<organism evidence="1 2">
    <name type="scientific">Pisolithus microcarpus 441</name>
    <dbReference type="NCBI Taxonomy" id="765257"/>
    <lineage>
        <taxon>Eukaryota</taxon>
        <taxon>Fungi</taxon>
        <taxon>Dikarya</taxon>
        <taxon>Basidiomycota</taxon>
        <taxon>Agaricomycotina</taxon>
        <taxon>Agaricomycetes</taxon>
        <taxon>Agaricomycetidae</taxon>
        <taxon>Boletales</taxon>
        <taxon>Sclerodermatineae</taxon>
        <taxon>Pisolithaceae</taxon>
        <taxon>Pisolithus</taxon>
    </lineage>
</organism>
<name>A0A0C9Z3Y2_9AGAM</name>
<protein>
    <submittedName>
        <fullName evidence="1">Uncharacterized protein</fullName>
    </submittedName>
</protein>
<accession>A0A0C9Z3Y2</accession>
<evidence type="ECO:0000313" key="1">
    <source>
        <dbReference type="EMBL" id="KIK20889.1"/>
    </source>
</evidence>
<reference evidence="1 2" key="1">
    <citation type="submission" date="2014-04" db="EMBL/GenBank/DDBJ databases">
        <authorList>
            <consortium name="DOE Joint Genome Institute"/>
            <person name="Kuo A."/>
            <person name="Kohler A."/>
            <person name="Costa M.D."/>
            <person name="Nagy L.G."/>
            <person name="Floudas D."/>
            <person name="Copeland A."/>
            <person name="Barry K.W."/>
            <person name="Cichocki N."/>
            <person name="Veneault-Fourrey C."/>
            <person name="LaButti K."/>
            <person name="Lindquist E.A."/>
            <person name="Lipzen A."/>
            <person name="Lundell T."/>
            <person name="Morin E."/>
            <person name="Murat C."/>
            <person name="Sun H."/>
            <person name="Tunlid A."/>
            <person name="Henrissat B."/>
            <person name="Grigoriev I.V."/>
            <person name="Hibbett D.S."/>
            <person name="Martin F."/>
            <person name="Nordberg H.P."/>
            <person name="Cantor M.N."/>
            <person name="Hua S.X."/>
        </authorList>
    </citation>
    <scope>NUCLEOTIDE SEQUENCE [LARGE SCALE GENOMIC DNA]</scope>
    <source>
        <strain evidence="1 2">441</strain>
    </source>
</reference>
<dbReference type="Proteomes" id="UP000054018">
    <property type="component" value="Unassembled WGS sequence"/>
</dbReference>
<evidence type="ECO:0000313" key="2">
    <source>
        <dbReference type="Proteomes" id="UP000054018"/>
    </source>
</evidence>
<dbReference type="HOGENOM" id="CLU_2672030_0_0_1"/>
<dbReference type="EMBL" id="KN833758">
    <property type="protein sequence ID" value="KIK20889.1"/>
    <property type="molecule type" value="Genomic_DNA"/>
</dbReference>
<keyword evidence="2" id="KW-1185">Reference proteome</keyword>
<proteinExistence type="predicted"/>
<sequence>MFPAKDTPTGVTILSRVHVSQQPVVIYLVAAGGITVPKQSLLSVALGTGPDRHYEITHDLYTVWRAQWNIGYGIL</sequence>
<gene>
    <name evidence="1" type="ORF">PISMIDRAFT_681866</name>
</gene>
<reference evidence="2" key="2">
    <citation type="submission" date="2015-01" db="EMBL/GenBank/DDBJ databases">
        <title>Evolutionary Origins and Diversification of the Mycorrhizal Mutualists.</title>
        <authorList>
            <consortium name="DOE Joint Genome Institute"/>
            <consortium name="Mycorrhizal Genomics Consortium"/>
            <person name="Kohler A."/>
            <person name="Kuo A."/>
            <person name="Nagy L.G."/>
            <person name="Floudas D."/>
            <person name="Copeland A."/>
            <person name="Barry K.W."/>
            <person name="Cichocki N."/>
            <person name="Veneault-Fourrey C."/>
            <person name="LaButti K."/>
            <person name="Lindquist E.A."/>
            <person name="Lipzen A."/>
            <person name="Lundell T."/>
            <person name="Morin E."/>
            <person name="Murat C."/>
            <person name="Riley R."/>
            <person name="Ohm R."/>
            <person name="Sun H."/>
            <person name="Tunlid A."/>
            <person name="Henrissat B."/>
            <person name="Grigoriev I.V."/>
            <person name="Hibbett D.S."/>
            <person name="Martin F."/>
        </authorList>
    </citation>
    <scope>NUCLEOTIDE SEQUENCE [LARGE SCALE GENOMIC DNA]</scope>
    <source>
        <strain evidence="2">441</strain>
    </source>
</reference>